<dbReference type="RefSeq" id="WP_212703307.1">
    <property type="nucleotide sequence ID" value="NZ_CP073581.1"/>
</dbReference>
<feature type="chain" id="PRO_5037501981" description="Pentapeptide repeat-containing protein" evidence="2">
    <location>
        <begin position="27"/>
        <end position="94"/>
    </location>
</feature>
<dbReference type="KEGG" id="sual:KDD17_08625"/>
<evidence type="ECO:0000313" key="4">
    <source>
        <dbReference type="Proteomes" id="UP000683291"/>
    </source>
</evidence>
<keyword evidence="2" id="KW-0732">Signal</keyword>
<accession>A0A975JB40</accession>
<organism evidence="3 4">
    <name type="scientific">Sulfitobacter albidus</name>
    <dbReference type="NCBI Taxonomy" id="2829501"/>
    <lineage>
        <taxon>Bacteria</taxon>
        <taxon>Pseudomonadati</taxon>
        <taxon>Pseudomonadota</taxon>
        <taxon>Alphaproteobacteria</taxon>
        <taxon>Rhodobacterales</taxon>
        <taxon>Roseobacteraceae</taxon>
        <taxon>Sulfitobacter</taxon>
    </lineage>
</organism>
<name>A0A975JB40_9RHOB</name>
<feature type="compositionally biased region" description="Acidic residues" evidence="1">
    <location>
        <begin position="68"/>
        <end position="87"/>
    </location>
</feature>
<dbReference type="EMBL" id="CP073581">
    <property type="protein sequence ID" value="QUJ75102.1"/>
    <property type="molecule type" value="Genomic_DNA"/>
</dbReference>
<feature type="signal peptide" evidence="2">
    <location>
        <begin position="1"/>
        <end position="26"/>
    </location>
</feature>
<sequence>MTDLMNKTARIAVIALLSAAPVAAFADVETGSPAQSIANDPDEYAESDGPLTDDAGESLEDTARSDQGEDAYEDTDLAEDVDGSLIEDDAKRDG</sequence>
<evidence type="ECO:0000256" key="2">
    <source>
        <dbReference type="SAM" id="SignalP"/>
    </source>
</evidence>
<evidence type="ECO:0000256" key="1">
    <source>
        <dbReference type="SAM" id="MobiDB-lite"/>
    </source>
</evidence>
<evidence type="ECO:0000313" key="3">
    <source>
        <dbReference type="EMBL" id="QUJ75102.1"/>
    </source>
</evidence>
<protein>
    <recommendedName>
        <fullName evidence="5">Pentapeptide repeat-containing protein</fullName>
    </recommendedName>
</protein>
<reference evidence="3" key="1">
    <citation type="submission" date="2021-04" db="EMBL/GenBank/DDBJ databases">
        <title>Complete genome sequence for Sulfitobacter sp. strain JK7-1.</title>
        <authorList>
            <person name="Park S.-J."/>
        </authorList>
    </citation>
    <scope>NUCLEOTIDE SEQUENCE</scope>
    <source>
        <strain evidence="3">JK7-1</strain>
    </source>
</reference>
<dbReference type="AlphaFoldDB" id="A0A975JB40"/>
<keyword evidence="4" id="KW-1185">Reference proteome</keyword>
<evidence type="ECO:0008006" key="5">
    <source>
        <dbReference type="Google" id="ProtNLM"/>
    </source>
</evidence>
<feature type="region of interest" description="Disordered" evidence="1">
    <location>
        <begin position="31"/>
        <end position="94"/>
    </location>
</feature>
<gene>
    <name evidence="3" type="ORF">KDD17_08625</name>
</gene>
<proteinExistence type="predicted"/>
<dbReference type="Proteomes" id="UP000683291">
    <property type="component" value="Chromosome 1"/>
</dbReference>